<accession>A0ABT6JGQ6</accession>
<dbReference type="RefSeq" id="WP_280600157.1">
    <property type="nucleotide sequence ID" value="NZ_JARXRN010000020.1"/>
</dbReference>
<dbReference type="Proteomes" id="UP001156831">
    <property type="component" value="Unassembled WGS sequence"/>
</dbReference>
<keyword evidence="2" id="KW-1185">Reference proteome</keyword>
<proteinExistence type="predicted"/>
<name>A0ABT6JGQ6_9GAMM</name>
<comment type="caution">
    <text evidence="1">The sequence shown here is derived from an EMBL/GenBank/DDBJ whole genome shotgun (WGS) entry which is preliminary data.</text>
</comment>
<protein>
    <submittedName>
        <fullName evidence="1">Phage terminase large subunit</fullName>
    </submittedName>
</protein>
<dbReference type="InterPro" id="IPR027417">
    <property type="entry name" value="P-loop_NTPase"/>
</dbReference>
<gene>
    <name evidence="1" type="ORF">QFW80_04605</name>
</gene>
<dbReference type="Gene3D" id="3.40.50.300">
    <property type="entry name" value="P-loop containing nucleotide triphosphate hydrolases"/>
    <property type="match status" value="1"/>
</dbReference>
<sequence>MSSLAAEFERALDPAAIFTGAGMAADPWQAGVLRSSHPRQLLLCSRQSGKSTTVASLAVHSALYDPGLVLLFAPAQRQSTELFKKVSAFYRALPDVPTPVAVTETKMELPNGSRIIALPGSEATTRGYSAPRLILVDEASRTEEALYGALRPMLATTSTQLDQGRMLCLSTPWGKRGWFYEQWAHGGDRWQRTKITAHDCPRISAEWLAEERKLVGDFIFRQEYLCEFVDTEEQLFPTELIERAVRPAGGPLWQ</sequence>
<organism evidence="1 2">
    <name type="scientific">Luteimonas rhizosphaericola</name>
    <dbReference type="NCBI Taxonomy" id="3042024"/>
    <lineage>
        <taxon>Bacteria</taxon>
        <taxon>Pseudomonadati</taxon>
        <taxon>Pseudomonadota</taxon>
        <taxon>Gammaproteobacteria</taxon>
        <taxon>Lysobacterales</taxon>
        <taxon>Lysobacteraceae</taxon>
        <taxon>Luteimonas</taxon>
    </lineage>
</organism>
<reference evidence="1 2" key="1">
    <citation type="submission" date="2023-04" db="EMBL/GenBank/DDBJ databases">
        <title>Luteimonas sp. M1R5S18.</title>
        <authorList>
            <person name="Sun J.-Q."/>
        </authorList>
    </citation>
    <scope>NUCLEOTIDE SEQUENCE [LARGE SCALE GENOMIC DNA]</scope>
    <source>
        <strain evidence="1 2">M1R5S18</strain>
    </source>
</reference>
<dbReference type="Pfam" id="PF03237">
    <property type="entry name" value="Terminase_6N"/>
    <property type="match status" value="1"/>
</dbReference>
<evidence type="ECO:0000313" key="2">
    <source>
        <dbReference type="Proteomes" id="UP001156831"/>
    </source>
</evidence>
<dbReference type="EMBL" id="JARXRN010000020">
    <property type="protein sequence ID" value="MDH5829799.1"/>
    <property type="molecule type" value="Genomic_DNA"/>
</dbReference>
<evidence type="ECO:0000313" key="1">
    <source>
        <dbReference type="EMBL" id="MDH5829799.1"/>
    </source>
</evidence>